<dbReference type="PANTHER" id="PTHR31094">
    <property type="entry name" value="RIKEN CDNA 2310061I04 GENE"/>
    <property type="match status" value="1"/>
</dbReference>
<accession>A0AAD3DRW2</accession>
<evidence type="ECO:0000313" key="2">
    <source>
        <dbReference type="EMBL" id="GFR46738.1"/>
    </source>
</evidence>
<evidence type="ECO:0000313" key="3">
    <source>
        <dbReference type="Proteomes" id="UP001054857"/>
    </source>
</evidence>
<sequence length="361" mass="39423">MVCGLRGSPLCQVRTLNAPAPVSAGGSARSVVVSAVKQRSGELRNESHRRGSRYEPCEPSTSSLADFGARVTLERLYTWNALDGIPSGAPQGAFLLSVNDRPQRARNQDRSEDYFANVGDAIRCLREDVPLLFQRELNYGIYRDDIVFRDPRNCFKGMKNYQLIFWSLRFHGKLFFRSLYVDVQRIWQPEDGVIKMRWTVHGIPRVPWEAEGTFDGISTYRLDSHGKIYEHCVDNVLLRDPPMATNPPLLAGLNLQPLVPSQQPVPGAWCQGAAEADAQWGSYVHRVVASALQGLEQEPEPTAAVAGMPLSRPHSHAAAGGAAHAASHTVHDGRAAARGQQLQSWSSSSGAGGRSSGGGNS</sequence>
<feature type="compositionally biased region" description="Low complexity" evidence="1">
    <location>
        <begin position="316"/>
        <end position="328"/>
    </location>
</feature>
<dbReference type="InterPro" id="IPR018790">
    <property type="entry name" value="DUF2358"/>
</dbReference>
<dbReference type="PANTHER" id="PTHR31094:SF2">
    <property type="entry name" value="RIKEN CDNA 2310061I04 GENE"/>
    <property type="match status" value="1"/>
</dbReference>
<dbReference type="InterPro" id="IPR032710">
    <property type="entry name" value="NTF2-like_dom_sf"/>
</dbReference>
<dbReference type="AlphaFoldDB" id="A0AAD3DRW2"/>
<comment type="caution">
    <text evidence="2">The sequence shown here is derived from an EMBL/GenBank/DDBJ whole genome shotgun (WGS) entry which is preliminary data.</text>
</comment>
<dbReference type="SUPFAM" id="SSF54427">
    <property type="entry name" value="NTF2-like"/>
    <property type="match status" value="1"/>
</dbReference>
<dbReference type="Pfam" id="PF10184">
    <property type="entry name" value="DUF2358"/>
    <property type="match status" value="1"/>
</dbReference>
<proteinExistence type="predicted"/>
<dbReference type="Proteomes" id="UP001054857">
    <property type="component" value="Unassembled WGS sequence"/>
</dbReference>
<organism evidence="2 3">
    <name type="scientific">Astrephomene gubernaculifera</name>
    <dbReference type="NCBI Taxonomy" id="47775"/>
    <lineage>
        <taxon>Eukaryota</taxon>
        <taxon>Viridiplantae</taxon>
        <taxon>Chlorophyta</taxon>
        <taxon>core chlorophytes</taxon>
        <taxon>Chlorophyceae</taxon>
        <taxon>CS clade</taxon>
        <taxon>Chlamydomonadales</taxon>
        <taxon>Astrephomenaceae</taxon>
        <taxon>Astrephomene</taxon>
    </lineage>
</organism>
<feature type="compositionally biased region" description="Gly residues" evidence="1">
    <location>
        <begin position="350"/>
        <end position="361"/>
    </location>
</feature>
<feature type="region of interest" description="Disordered" evidence="1">
    <location>
        <begin position="39"/>
        <end position="59"/>
    </location>
</feature>
<feature type="compositionally biased region" description="Basic and acidic residues" evidence="1">
    <location>
        <begin position="39"/>
        <end position="56"/>
    </location>
</feature>
<evidence type="ECO:0000256" key="1">
    <source>
        <dbReference type="SAM" id="MobiDB-lite"/>
    </source>
</evidence>
<reference evidence="2 3" key="1">
    <citation type="journal article" date="2021" name="Sci. Rep.">
        <title>Genome sequencing of the multicellular alga Astrephomene provides insights into convergent evolution of germ-soma differentiation.</title>
        <authorList>
            <person name="Yamashita S."/>
            <person name="Yamamoto K."/>
            <person name="Matsuzaki R."/>
            <person name="Suzuki S."/>
            <person name="Yamaguchi H."/>
            <person name="Hirooka S."/>
            <person name="Minakuchi Y."/>
            <person name="Miyagishima S."/>
            <person name="Kawachi M."/>
            <person name="Toyoda A."/>
            <person name="Nozaki H."/>
        </authorList>
    </citation>
    <scope>NUCLEOTIDE SEQUENCE [LARGE SCALE GENOMIC DNA]</scope>
    <source>
        <strain evidence="2 3">NIES-4017</strain>
    </source>
</reference>
<protein>
    <submittedName>
        <fullName evidence="2">Uncharacterized protein</fullName>
    </submittedName>
</protein>
<name>A0AAD3DRW2_9CHLO</name>
<dbReference type="EMBL" id="BMAR01000015">
    <property type="protein sequence ID" value="GFR46738.1"/>
    <property type="molecule type" value="Genomic_DNA"/>
</dbReference>
<gene>
    <name evidence="2" type="ORF">Agub_g8361</name>
</gene>
<feature type="region of interest" description="Disordered" evidence="1">
    <location>
        <begin position="299"/>
        <end position="361"/>
    </location>
</feature>
<feature type="non-terminal residue" evidence="2">
    <location>
        <position position="361"/>
    </location>
</feature>
<keyword evidence="3" id="KW-1185">Reference proteome</keyword>